<dbReference type="PANTHER" id="PTHR47894">
    <property type="entry name" value="HTH-TYPE TRANSCRIPTIONAL REGULATOR GADX"/>
    <property type="match status" value="1"/>
</dbReference>
<evidence type="ECO:0000313" key="6">
    <source>
        <dbReference type="Proteomes" id="UP000318242"/>
    </source>
</evidence>
<keyword evidence="2" id="KW-0238">DNA-binding</keyword>
<dbReference type="PROSITE" id="PS01124">
    <property type="entry name" value="HTH_ARAC_FAMILY_2"/>
    <property type="match status" value="1"/>
</dbReference>
<dbReference type="InterPro" id="IPR018060">
    <property type="entry name" value="HTH_AraC"/>
</dbReference>
<comment type="caution">
    <text evidence="5">The sequence shown here is derived from an EMBL/GenBank/DDBJ whole genome shotgun (WGS) entry which is preliminary data.</text>
</comment>
<dbReference type="Proteomes" id="UP000318242">
    <property type="component" value="Unassembled WGS sequence"/>
</dbReference>
<dbReference type="EMBL" id="BJLH01000012">
    <property type="protein sequence ID" value="GEA61470.1"/>
    <property type="molecule type" value="Genomic_DNA"/>
</dbReference>
<dbReference type="PANTHER" id="PTHR47894:SF1">
    <property type="entry name" value="HTH-TYPE TRANSCRIPTIONAL REGULATOR VQSM"/>
    <property type="match status" value="1"/>
</dbReference>
<evidence type="ECO:0000256" key="1">
    <source>
        <dbReference type="ARBA" id="ARBA00023015"/>
    </source>
</evidence>
<evidence type="ECO:0000256" key="2">
    <source>
        <dbReference type="ARBA" id="ARBA00023125"/>
    </source>
</evidence>
<evidence type="ECO:0000313" key="5">
    <source>
        <dbReference type="EMBL" id="GEA61470.1"/>
    </source>
</evidence>
<dbReference type="GO" id="GO:0000976">
    <property type="term" value="F:transcription cis-regulatory region binding"/>
    <property type="evidence" value="ECO:0007669"/>
    <property type="project" value="TreeGrafter"/>
</dbReference>
<proteinExistence type="predicted"/>
<keyword evidence="1" id="KW-0805">Transcription regulation</keyword>
<keyword evidence="3" id="KW-0804">Transcription</keyword>
<dbReference type="InterPro" id="IPR009057">
    <property type="entry name" value="Homeodomain-like_sf"/>
</dbReference>
<gene>
    <name evidence="5" type="ORF">VCO01S_26630</name>
</gene>
<feature type="domain" description="HTH araC/xylS-type" evidence="4">
    <location>
        <begin position="213"/>
        <end position="311"/>
    </location>
</feature>
<organism evidence="5 6">
    <name type="scientific">Vibrio comitans NBRC 102076</name>
    <dbReference type="NCBI Taxonomy" id="1219078"/>
    <lineage>
        <taxon>Bacteria</taxon>
        <taxon>Pseudomonadati</taxon>
        <taxon>Pseudomonadota</taxon>
        <taxon>Gammaproteobacteria</taxon>
        <taxon>Vibrionales</taxon>
        <taxon>Vibrionaceae</taxon>
        <taxon>Vibrio</taxon>
    </lineage>
</organism>
<reference evidence="5 6" key="1">
    <citation type="submission" date="2019-06" db="EMBL/GenBank/DDBJ databases">
        <title>Whole genome shotgun sequence of Vibrio comitans NBRC 102076.</title>
        <authorList>
            <person name="Hosoyama A."/>
            <person name="Uohara A."/>
            <person name="Ohji S."/>
            <person name="Ichikawa N."/>
        </authorList>
    </citation>
    <scope>NUCLEOTIDE SEQUENCE [LARGE SCALE GENOMIC DNA]</scope>
    <source>
        <strain evidence="5 6">NBRC 102076</strain>
    </source>
</reference>
<name>A0A4Y3IRT9_9VIBR</name>
<dbReference type="SMART" id="SM00342">
    <property type="entry name" value="HTH_ARAC"/>
    <property type="match status" value="1"/>
</dbReference>
<dbReference type="AlphaFoldDB" id="A0A4Y3IRT9"/>
<dbReference type="GO" id="GO:0003700">
    <property type="term" value="F:DNA-binding transcription factor activity"/>
    <property type="evidence" value="ECO:0007669"/>
    <property type="project" value="InterPro"/>
</dbReference>
<dbReference type="Gene3D" id="1.10.10.60">
    <property type="entry name" value="Homeodomain-like"/>
    <property type="match status" value="1"/>
</dbReference>
<accession>A0A4Y3IRT9</accession>
<keyword evidence="6" id="KW-1185">Reference proteome</keyword>
<dbReference type="Pfam" id="PF12833">
    <property type="entry name" value="HTH_18"/>
    <property type="match status" value="1"/>
</dbReference>
<dbReference type="SUPFAM" id="SSF46689">
    <property type="entry name" value="Homeodomain-like"/>
    <property type="match status" value="1"/>
</dbReference>
<evidence type="ECO:0000259" key="4">
    <source>
        <dbReference type="PROSITE" id="PS01124"/>
    </source>
</evidence>
<sequence>MLSSSDNIAPFIEYCETRNIDWVSCATKLNLPVELMRKQSWLPTKEVMLFLAELQRTQNLQIGMEVGKWASLAKMSKEIAELAEQSLSLEQGIQSLVHELTNLNNHVIIWTEYSHGNWWLCHRSGYRPSVIGFEHTEWFRTLALVSFCRYFLGSDWKPVKTKLMMQRREQVAIPNQFLQPDVEFSYRYGAIAIDIDEGFEIFSPLGKAQQWHSEVLKLIRTYAVLPWFTIEWFAPMLGMTKRTLQRNLKQQGYVFKSVKEEARKQKAIELLSESTLSIEDIYWQVGYTDLSNFNRAFRAWTGFSAPAYRKIKSE</sequence>
<dbReference type="GO" id="GO:0005829">
    <property type="term" value="C:cytosol"/>
    <property type="evidence" value="ECO:0007669"/>
    <property type="project" value="TreeGrafter"/>
</dbReference>
<protein>
    <recommendedName>
        <fullName evidence="4">HTH araC/xylS-type domain-containing protein</fullName>
    </recommendedName>
</protein>
<evidence type="ECO:0000256" key="3">
    <source>
        <dbReference type="ARBA" id="ARBA00023163"/>
    </source>
</evidence>